<accession>A0A6J5Z326</accession>
<organism evidence="1">
    <name type="scientific">freshwater metagenome</name>
    <dbReference type="NCBI Taxonomy" id="449393"/>
    <lineage>
        <taxon>unclassified sequences</taxon>
        <taxon>metagenomes</taxon>
        <taxon>ecological metagenomes</taxon>
    </lineage>
</organism>
<dbReference type="EMBL" id="CAESAL010000015">
    <property type="protein sequence ID" value="CAB4336814.1"/>
    <property type="molecule type" value="Genomic_DNA"/>
</dbReference>
<evidence type="ECO:0000313" key="2">
    <source>
        <dbReference type="EMBL" id="CAB4577205.1"/>
    </source>
</evidence>
<protein>
    <submittedName>
        <fullName evidence="1">Unannotated protein</fullName>
    </submittedName>
</protein>
<evidence type="ECO:0000313" key="1">
    <source>
        <dbReference type="EMBL" id="CAB4336814.1"/>
    </source>
</evidence>
<reference evidence="1" key="1">
    <citation type="submission" date="2020-05" db="EMBL/GenBank/DDBJ databases">
        <authorList>
            <person name="Chiriac C."/>
            <person name="Salcher M."/>
            <person name="Ghai R."/>
            <person name="Kavagutti S V."/>
        </authorList>
    </citation>
    <scope>NUCLEOTIDE SEQUENCE</scope>
</reference>
<name>A0A6J5Z326_9ZZZZ</name>
<sequence length="175" mass="19531">MDVDRRLTHVELLHAPGERALATRVFELLGCRVSDSGGHWFTAFIDTNLRDYANNSFYASEAPAEQLAIEAAMGDLVEGWVEMVRAAPQKSPHFGLRVGTIEEHRAIIENIRDASTNDDDLRGRIEVLGVFPHDAPDAIATNMDQAFIWTNVFASGPLRLGQVIELQWHLNREPA</sequence>
<dbReference type="AlphaFoldDB" id="A0A6J5Z326"/>
<proteinExistence type="predicted"/>
<gene>
    <name evidence="2" type="ORF">UFOPK1762_00272</name>
    <name evidence="1" type="ORF">UFOPK3331_00647</name>
</gene>
<dbReference type="EMBL" id="CAEZTY010000005">
    <property type="protein sequence ID" value="CAB4577205.1"/>
    <property type="molecule type" value="Genomic_DNA"/>
</dbReference>